<protein>
    <recommendedName>
        <fullName evidence="3">F-box domain-containing protein</fullName>
    </recommendedName>
</protein>
<sequence>MSEAFDLLNDIGRDILSFCDRRTLARILLTTRKIRDVINSKFSTTPYLMLRHVASTNGTDWLVKSGNMTTYSLELPTDIIATQKFIRSRQTDLDIRFGYMSFDLPYQTFCHVWRDQKMVIAFCGFYEPFPQEFINAVGTSRELKLYALSELKLLPYLNNFLKAGQFNKIGVYDQNDNENVDLNAEIAADFLFKMRNCGDSNSNVLSTSNVLNICSKYASAAHKSLEAIIAEVRERFLQSTENHDFVFYWHALQSKFVQEEFDVVNKHTDQHLRLTVQAGYTLELTSIKYELNHDEQRELQQILMF</sequence>
<reference evidence="1" key="1">
    <citation type="submission" date="2022-01" db="EMBL/GenBank/DDBJ databases">
        <title>Genome Sequence Resource for Two Populations of Ditylenchus destructor, the Migratory Endoparasitic Phytonematode.</title>
        <authorList>
            <person name="Zhang H."/>
            <person name="Lin R."/>
            <person name="Xie B."/>
        </authorList>
    </citation>
    <scope>NUCLEOTIDE SEQUENCE</scope>
    <source>
        <strain evidence="1">BazhouSP</strain>
    </source>
</reference>
<accession>A0AAD4MNR5</accession>
<evidence type="ECO:0000313" key="1">
    <source>
        <dbReference type="EMBL" id="KAI1701696.1"/>
    </source>
</evidence>
<name>A0AAD4MNR5_9BILA</name>
<keyword evidence="2" id="KW-1185">Reference proteome</keyword>
<evidence type="ECO:0008006" key="3">
    <source>
        <dbReference type="Google" id="ProtNLM"/>
    </source>
</evidence>
<proteinExistence type="predicted"/>
<gene>
    <name evidence="1" type="ORF">DdX_15950</name>
</gene>
<dbReference type="AlphaFoldDB" id="A0AAD4MNR5"/>
<organism evidence="1 2">
    <name type="scientific">Ditylenchus destructor</name>
    <dbReference type="NCBI Taxonomy" id="166010"/>
    <lineage>
        <taxon>Eukaryota</taxon>
        <taxon>Metazoa</taxon>
        <taxon>Ecdysozoa</taxon>
        <taxon>Nematoda</taxon>
        <taxon>Chromadorea</taxon>
        <taxon>Rhabditida</taxon>
        <taxon>Tylenchina</taxon>
        <taxon>Tylenchomorpha</taxon>
        <taxon>Sphaerularioidea</taxon>
        <taxon>Anguinidae</taxon>
        <taxon>Anguininae</taxon>
        <taxon>Ditylenchus</taxon>
    </lineage>
</organism>
<dbReference type="EMBL" id="JAKKPZ010000113">
    <property type="protein sequence ID" value="KAI1701696.1"/>
    <property type="molecule type" value="Genomic_DNA"/>
</dbReference>
<dbReference type="Proteomes" id="UP001201812">
    <property type="component" value="Unassembled WGS sequence"/>
</dbReference>
<comment type="caution">
    <text evidence="1">The sequence shown here is derived from an EMBL/GenBank/DDBJ whole genome shotgun (WGS) entry which is preliminary data.</text>
</comment>
<evidence type="ECO:0000313" key="2">
    <source>
        <dbReference type="Proteomes" id="UP001201812"/>
    </source>
</evidence>